<dbReference type="AlphaFoldDB" id="A0A9J6QHA7"/>
<proteinExistence type="predicted"/>
<sequence length="160" mass="18179">MTDFTKEQLVEYVKGCIEHAERFPGVEIADKEKVIFGIALAALTAPQSEPEHIANAFIAAIEKEQDRLHGEDYLMDSRDCIDVIREELQRLNACHAAISQVSDVGPQLHTKDEEDSIASRRRRNRESNTRARERETPTQRKARLVKNRARMAIRRKGGAA</sequence>
<feature type="region of interest" description="Disordered" evidence="1">
    <location>
        <begin position="105"/>
        <end position="141"/>
    </location>
</feature>
<dbReference type="Proteomes" id="UP001061282">
    <property type="component" value="Unassembled WGS sequence"/>
</dbReference>
<evidence type="ECO:0000313" key="3">
    <source>
        <dbReference type="Proteomes" id="UP001061282"/>
    </source>
</evidence>
<reference evidence="2" key="1">
    <citation type="submission" date="2022-05" db="EMBL/GenBank/DDBJ databases">
        <title>Description of a novel species of Leclercia; Leclercia tamurae and the Proposal for a Novel Genus Silvania gen. nov. Containing Two Novel Species Silvania hatchlandensis sp. nov. and Silvania confinis sp. nov. Isolated from the Rhizosphere of Oak.</title>
        <authorList>
            <person name="Maddock D.W."/>
            <person name="Brady C.L."/>
            <person name="Denman S."/>
            <person name="Arnold D."/>
        </authorList>
    </citation>
    <scope>NUCLEOTIDE SEQUENCE</scope>
    <source>
        <strain evidence="2">H4N4</strain>
    </source>
</reference>
<organism evidence="2 3">
    <name type="scientific">Silvania confinis</name>
    <dbReference type="NCBI Taxonomy" id="2926470"/>
    <lineage>
        <taxon>Bacteria</taxon>
        <taxon>Pseudomonadati</taxon>
        <taxon>Pseudomonadota</taxon>
        <taxon>Gammaproteobacteria</taxon>
        <taxon>Enterobacterales</taxon>
        <taxon>Enterobacteriaceae</taxon>
        <taxon>Silvania</taxon>
    </lineage>
</organism>
<name>A0A9J6QHA7_9ENTR</name>
<gene>
    <name evidence="2" type="ORF">M8013_21875</name>
</gene>
<protein>
    <submittedName>
        <fullName evidence="2">Uncharacterized protein</fullName>
    </submittedName>
</protein>
<keyword evidence="3" id="KW-1185">Reference proteome</keyword>
<evidence type="ECO:0000256" key="1">
    <source>
        <dbReference type="SAM" id="MobiDB-lite"/>
    </source>
</evidence>
<dbReference type="RefSeq" id="WP_271269858.1">
    <property type="nucleotide sequence ID" value="NZ_JAMGZJ010000078.1"/>
</dbReference>
<dbReference type="EMBL" id="JAMGZJ010000078">
    <property type="protein sequence ID" value="MCU6671376.1"/>
    <property type="molecule type" value="Genomic_DNA"/>
</dbReference>
<feature type="compositionally biased region" description="Basic and acidic residues" evidence="1">
    <location>
        <begin position="125"/>
        <end position="138"/>
    </location>
</feature>
<comment type="caution">
    <text evidence="2">The sequence shown here is derived from an EMBL/GenBank/DDBJ whole genome shotgun (WGS) entry which is preliminary data.</text>
</comment>
<accession>A0A9J6QHA7</accession>
<evidence type="ECO:0000313" key="2">
    <source>
        <dbReference type="EMBL" id="MCU6671376.1"/>
    </source>
</evidence>